<evidence type="ECO:0000313" key="4">
    <source>
        <dbReference type="EMBL" id="MRY60440.1"/>
    </source>
</evidence>
<dbReference type="InterPro" id="IPR020004">
    <property type="entry name" value="UDP-GlcNAc_Epase"/>
</dbReference>
<keyword evidence="3" id="KW-0326">Glycosidase</keyword>
<evidence type="ECO:0000313" key="3">
    <source>
        <dbReference type="EMBL" id="MDB9137538.1"/>
    </source>
</evidence>
<name>A0A173W4T7_PARDI</name>
<organism evidence="2 5">
    <name type="scientific">Parabacteroides distasonis</name>
    <dbReference type="NCBI Taxonomy" id="823"/>
    <lineage>
        <taxon>Bacteria</taxon>
        <taxon>Pseudomonadati</taxon>
        <taxon>Bacteroidota</taxon>
        <taxon>Bacteroidia</taxon>
        <taxon>Bacteroidales</taxon>
        <taxon>Tannerellaceae</taxon>
        <taxon>Parabacteroides</taxon>
    </lineage>
</organism>
<dbReference type="AlphaFoldDB" id="A0A173W4T7"/>
<dbReference type="EC" id="3.2.1.183" evidence="3 4"/>
<dbReference type="InterPro" id="IPR003331">
    <property type="entry name" value="UDP_GlcNAc_Epimerase_2_dom"/>
</dbReference>
<dbReference type="NCBIfam" id="TIGR03568">
    <property type="entry name" value="NeuC_NnaA"/>
    <property type="match status" value="1"/>
</dbReference>
<proteinExistence type="predicted"/>
<dbReference type="Gene3D" id="3.40.50.2000">
    <property type="entry name" value="Glycogen Phosphorylase B"/>
    <property type="match status" value="2"/>
</dbReference>
<keyword evidence="3" id="KW-0378">Hydrolase</keyword>
<dbReference type="EMBL" id="JAQMPX010000024">
    <property type="protein sequence ID" value="MDB9137538.1"/>
    <property type="molecule type" value="Genomic_DNA"/>
</dbReference>
<protein>
    <submittedName>
        <fullName evidence="2">Polysialic acid biosynthesis protein P7</fullName>
    </submittedName>
    <submittedName>
        <fullName evidence="3 4">UDP-N-acetylglucosamine 2-epimerase</fullName>
        <ecNumber evidence="3 4">3.2.1.183</ecNumber>
    </submittedName>
</protein>
<dbReference type="SUPFAM" id="SSF53756">
    <property type="entry name" value="UDP-Glycosyltransferase/glycogen phosphorylase"/>
    <property type="match status" value="1"/>
</dbReference>
<evidence type="ECO:0000313" key="5">
    <source>
        <dbReference type="Proteomes" id="UP000095591"/>
    </source>
</evidence>
<dbReference type="Proteomes" id="UP000095591">
    <property type="component" value="Unassembled WGS sequence"/>
</dbReference>
<evidence type="ECO:0000259" key="1">
    <source>
        <dbReference type="Pfam" id="PF02350"/>
    </source>
</evidence>
<dbReference type="EMBL" id="CYXP01000015">
    <property type="protein sequence ID" value="CUN33218.1"/>
    <property type="molecule type" value="Genomic_DNA"/>
</dbReference>
<dbReference type="Pfam" id="PF02350">
    <property type="entry name" value="Epimerase_2"/>
    <property type="match status" value="1"/>
</dbReference>
<dbReference type="GO" id="GO:0006047">
    <property type="term" value="P:UDP-N-acetylglucosamine metabolic process"/>
    <property type="evidence" value="ECO:0007669"/>
    <property type="project" value="InterPro"/>
</dbReference>
<dbReference type="EMBL" id="WKLT01000034">
    <property type="protein sequence ID" value="MRY60440.1"/>
    <property type="molecule type" value="Genomic_DNA"/>
</dbReference>
<dbReference type="GO" id="GO:0004553">
    <property type="term" value="F:hydrolase activity, hydrolyzing O-glycosyl compounds"/>
    <property type="evidence" value="ECO:0007669"/>
    <property type="project" value="InterPro"/>
</dbReference>
<dbReference type="PANTHER" id="PTHR43174">
    <property type="entry name" value="UDP-N-ACETYLGLUCOSAMINE 2-EPIMERASE"/>
    <property type="match status" value="1"/>
</dbReference>
<evidence type="ECO:0000313" key="2">
    <source>
        <dbReference type="EMBL" id="CUN33218.1"/>
    </source>
</evidence>
<accession>A0A173W4T7</accession>
<dbReference type="RefSeq" id="WP_005865703.1">
    <property type="nucleotide sequence ID" value="NZ_AP019729.1"/>
</dbReference>
<reference evidence="4 6" key="2">
    <citation type="journal article" date="2019" name="Nat. Med.">
        <title>A library of human gut bacterial isolates paired with longitudinal multiomics data enables mechanistic microbiome research.</title>
        <authorList>
            <person name="Poyet M."/>
            <person name="Groussin M."/>
            <person name="Gibbons S.M."/>
            <person name="Avila-Pacheco J."/>
            <person name="Jiang X."/>
            <person name="Kearney S.M."/>
            <person name="Perrotta A.R."/>
            <person name="Berdy B."/>
            <person name="Zhao S."/>
            <person name="Lieberman T.D."/>
            <person name="Swanson P.K."/>
            <person name="Smith M."/>
            <person name="Roesemann S."/>
            <person name="Alexander J.E."/>
            <person name="Rich S.A."/>
            <person name="Livny J."/>
            <person name="Vlamakis H."/>
            <person name="Clish C."/>
            <person name="Bullock K."/>
            <person name="Deik A."/>
            <person name="Scott J."/>
            <person name="Pierce K.A."/>
            <person name="Xavier R.J."/>
            <person name="Alm E.J."/>
        </authorList>
    </citation>
    <scope>NUCLEOTIDE SEQUENCE [LARGE SCALE GENOMIC DNA]</scope>
    <source>
        <strain evidence="4 6">BIOML-A41</strain>
    </source>
</reference>
<reference evidence="2 5" key="1">
    <citation type="submission" date="2015-09" db="EMBL/GenBank/DDBJ databases">
        <authorList>
            <consortium name="Pathogen Informatics"/>
        </authorList>
    </citation>
    <scope>NUCLEOTIDE SEQUENCE [LARGE SCALE GENOMIC DNA]</scope>
    <source>
        <strain evidence="2 5">2789STDY5608872</strain>
    </source>
</reference>
<feature type="domain" description="UDP-N-acetylglucosamine 2-epimerase" evidence="1">
    <location>
        <begin position="24"/>
        <end position="368"/>
    </location>
</feature>
<dbReference type="Proteomes" id="UP001211522">
    <property type="component" value="Unassembled WGS sequence"/>
</dbReference>
<dbReference type="PANTHER" id="PTHR43174:SF3">
    <property type="entry name" value="UDP-N-ACETYLGLUCOSAMINE 2-EPIMERASE"/>
    <property type="match status" value="1"/>
</dbReference>
<gene>
    <name evidence="2" type="primary">neuC</name>
    <name evidence="2" type="ORF">ERS852429_04312</name>
    <name evidence="4" type="ORF">GKD59_21560</name>
    <name evidence="3" type="ORF">PN612_03310</name>
</gene>
<dbReference type="Proteomes" id="UP000463337">
    <property type="component" value="Unassembled WGS sequence"/>
</dbReference>
<evidence type="ECO:0000313" key="6">
    <source>
        <dbReference type="Proteomes" id="UP000463337"/>
    </source>
</evidence>
<dbReference type="InterPro" id="IPR029767">
    <property type="entry name" value="WecB-like"/>
</dbReference>
<dbReference type="CDD" id="cd03786">
    <property type="entry name" value="GTB_UDP-GlcNAc_2-Epimerase"/>
    <property type="match status" value="1"/>
</dbReference>
<reference evidence="3" key="3">
    <citation type="submission" date="2023-01" db="EMBL/GenBank/DDBJ databases">
        <title>Human gut microbiome strain richness.</title>
        <authorList>
            <person name="Chen-Liaw A."/>
        </authorList>
    </citation>
    <scope>NUCLEOTIDE SEQUENCE</scope>
    <source>
        <strain evidence="3">D35st1_E5_D35t1_190705</strain>
    </source>
</reference>
<sequence length="384" mass="42969">MRKICVVTGTRAEYGLLSRLMRLIDESEDCQLQVVATNMHLLPEYGNTYQEIEKDGFRIDAKVLMRKTTDDAYGVIASMAEEMNGMNEALRELCPDMVVILGDRYEMLVVATVAMLQRIPIAHLHGGEISEGAMDDSIRHSITKMSSLHFTSTEEYRRRVIQLGEQPERVFYVGAMGVENLKKVPLMRKLELEDSLNFKFEGLSVLVTYHPVTLGNRIPKDEISDLLKALDSFSSLKVLFTMPNSDQGGEEIRSAIEAYCVRNEERCRCFKSLGVRRYLSALGYVTAVVGNSSSGLLEVPSAHIPTLNIGDRQKGRTRGASVVDVASDEASIVKGLQKVLSPNFRAFCKTTTNPYEKEGTAESIFKVISTYSLDTFLQKSFYNL</sequence>